<evidence type="ECO:0000313" key="7">
    <source>
        <dbReference type="Proteomes" id="UP000249016"/>
    </source>
</evidence>
<comment type="caution">
    <text evidence="6">The sequence shown here is derived from an EMBL/GenBank/DDBJ whole genome shotgun (WGS) entry which is preliminary data.</text>
</comment>
<evidence type="ECO:0000259" key="5">
    <source>
        <dbReference type="PROSITE" id="PS51123"/>
    </source>
</evidence>
<evidence type="ECO:0000256" key="2">
    <source>
        <dbReference type="ARBA" id="ARBA00023136"/>
    </source>
</evidence>
<name>A0A327NJ55_9BACT</name>
<dbReference type="InterPro" id="IPR050330">
    <property type="entry name" value="Bact_OuterMem_StrucFunc"/>
</dbReference>
<evidence type="ECO:0000256" key="3">
    <source>
        <dbReference type="ARBA" id="ARBA00023237"/>
    </source>
</evidence>
<dbReference type="CDD" id="cd07185">
    <property type="entry name" value="OmpA_C-like"/>
    <property type="match status" value="1"/>
</dbReference>
<evidence type="ECO:0000256" key="1">
    <source>
        <dbReference type="ARBA" id="ARBA00004442"/>
    </source>
</evidence>
<evidence type="ECO:0000313" key="6">
    <source>
        <dbReference type="EMBL" id="RAI75222.1"/>
    </source>
</evidence>
<reference evidence="6 7" key="1">
    <citation type="submission" date="2018-06" db="EMBL/GenBank/DDBJ databases">
        <title>Spirosoma sp. HMF3257 Genome sequencing and assembly.</title>
        <authorList>
            <person name="Kang H."/>
            <person name="Cha I."/>
            <person name="Kim H."/>
            <person name="Kang J."/>
            <person name="Joh K."/>
        </authorList>
    </citation>
    <scope>NUCLEOTIDE SEQUENCE [LARGE SCALE GENOMIC DNA]</scope>
    <source>
        <strain evidence="6 7">HMF3257</strain>
    </source>
</reference>
<accession>A0A327NJ55</accession>
<dbReference type="InterPro" id="IPR006664">
    <property type="entry name" value="OMP_bac"/>
</dbReference>
<dbReference type="PRINTS" id="PR01021">
    <property type="entry name" value="OMPADOMAIN"/>
</dbReference>
<keyword evidence="7" id="KW-1185">Reference proteome</keyword>
<proteinExistence type="predicted"/>
<dbReference type="EMBL" id="QLII01000001">
    <property type="protein sequence ID" value="RAI75222.1"/>
    <property type="molecule type" value="Genomic_DNA"/>
</dbReference>
<evidence type="ECO:0000256" key="4">
    <source>
        <dbReference type="PROSITE-ProRule" id="PRU00473"/>
    </source>
</evidence>
<dbReference type="Gene3D" id="3.30.1330.60">
    <property type="entry name" value="OmpA-like domain"/>
    <property type="match status" value="1"/>
</dbReference>
<dbReference type="AlphaFoldDB" id="A0A327NJ55"/>
<dbReference type="SUPFAM" id="SSF103088">
    <property type="entry name" value="OmpA-like"/>
    <property type="match status" value="1"/>
</dbReference>
<feature type="domain" description="OmpA-like" evidence="5">
    <location>
        <begin position="280"/>
        <end position="394"/>
    </location>
</feature>
<dbReference type="PANTHER" id="PTHR30329:SF21">
    <property type="entry name" value="LIPOPROTEIN YIAD-RELATED"/>
    <property type="match status" value="1"/>
</dbReference>
<dbReference type="OrthoDB" id="911314at2"/>
<keyword evidence="2 4" id="KW-0472">Membrane</keyword>
<dbReference type="InterPro" id="IPR036737">
    <property type="entry name" value="OmpA-like_sf"/>
</dbReference>
<dbReference type="PROSITE" id="PS51123">
    <property type="entry name" value="OMPA_2"/>
    <property type="match status" value="1"/>
</dbReference>
<organism evidence="6 7">
    <name type="scientific">Spirosoma telluris</name>
    <dbReference type="NCBI Taxonomy" id="2183553"/>
    <lineage>
        <taxon>Bacteria</taxon>
        <taxon>Pseudomonadati</taxon>
        <taxon>Bacteroidota</taxon>
        <taxon>Cytophagia</taxon>
        <taxon>Cytophagales</taxon>
        <taxon>Cytophagaceae</taxon>
        <taxon>Spirosoma</taxon>
    </lineage>
</organism>
<keyword evidence="3" id="KW-0998">Cell outer membrane</keyword>
<gene>
    <name evidence="6" type="ORF">HMF3257_15325</name>
</gene>
<dbReference type="PANTHER" id="PTHR30329">
    <property type="entry name" value="STATOR ELEMENT OF FLAGELLAR MOTOR COMPLEX"/>
    <property type="match status" value="1"/>
</dbReference>
<dbReference type="RefSeq" id="WP_111343413.1">
    <property type="nucleotide sequence ID" value="NZ_QLII01000001.1"/>
</dbReference>
<dbReference type="InterPro" id="IPR006665">
    <property type="entry name" value="OmpA-like"/>
</dbReference>
<sequence>MTDYPISRSVSWQKLAVIRYSLYCLFLVYSGAFGQQRPISPIIKQAPRVYSDQKPKPSILIIRAFAGDISKPLAAAFAIIKSRVTGKTERFALVNGRLEGTFTVSDELSIEVQADGYTSTNGKRIIELSPQGNRYEFDAILAPITISLTVWAVDRQTDKIIPGVRFTISGKATGATSMTLTSDSTTGQSKVVLPSKGVYVLSSSAKGYADFVKSIRLDSVQNEARFILAAKPPPAEKKPQAAPDPVAPAVKPVTKPVVTAPVATTAVSVSAVAAKPFGALEKGKPVRLNNLYFDQSSPVLRPESYAELDQLASLLLENPTLQIEIRGHTDNQGDFDLNVKLSRDRCQAVIDYLVSKGVAKNRLRAVGRGPIDSIAPNNSEESRKKNRRVEFVVI</sequence>
<comment type="subcellular location">
    <subcellularLocation>
        <location evidence="1">Cell outer membrane</location>
    </subcellularLocation>
</comment>
<protein>
    <submittedName>
        <fullName evidence="6">OmpA family protein</fullName>
    </submittedName>
</protein>
<dbReference type="Pfam" id="PF00691">
    <property type="entry name" value="OmpA"/>
    <property type="match status" value="1"/>
</dbReference>
<dbReference type="Proteomes" id="UP000249016">
    <property type="component" value="Unassembled WGS sequence"/>
</dbReference>
<dbReference type="GO" id="GO:0009279">
    <property type="term" value="C:cell outer membrane"/>
    <property type="evidence" value="ECO:0007669"/>
    <property type="project" value="UniProtKB-SubCell"/>
</dbReference>